<evidence type="ECO:0000256" key="1">
    <source>
        <dbReference type="ARBA" id="ARBA00022679"/>
    </source>
</evidence>
<evidence type="ECO:0000256" key="2">
    <source>
        <dbReference type="ARBA" id="ARBA00022741"/>
    </source>
</evidence>
<keyword evidence="8" id="KW-1185">Reference proteome</keyword>
<dbReference type="InterPro" id="IPR011009">
    <property type="entry name" value="Kinase-like_dom_sf"/>
</dbReference>
<protein>
    <recommendedName>
        <fullName evidence="6">Serine-threonine/tyrosine-protein kinase catalytic domain-containing protein</fullName>
    </recommendedName>
</protein>
<evidence type="ECO:0000256" key="3">
    <source>
        <dbReference type="ARBA" id="ARBA00022777"/>
    </source>
</evidence>
<keyword evidence="5" id="KW-0472">Membrane</keyword>
<feature type="domain" description="Serine-threonine/tyrosine-protein kinase catalytic" evidence="6">
    <location>
        <begin position="23"/>
        <end position="57"/>
    </location>
</feature>
<sequence length="117" mass="13254">MQKLGHKLVFGMLPLVLFMILGYLAPEYALGGHLTVKADVYSYGILTLEVVSGRTWANADHGDALKLLAEWAWELYQEEKLLDLVDPQLEEFPEKEVLRYMKVALFCTQAAASRRPV</sequence>
<dbReference type="EMBL" id="PNBA02000005">
    <property type="protein sequence ID" value="KAG6423675.1"/>
    <property type="molecule type" value="Genomic_DNA"/>
</dbReference>
<evidence type="ECO:0000256" key="4">
    <source>
        <dbReference type="ARBA" id="ARBA00022840"/>
    </source>
</evidence>
<dbReference type="InterPro" id="IPR001245">
    <property type="entry name" value="Ser-Thr/Tyr_kinase_cat_dom"/>
</dbReference>
<comment type="caution">
    <text evidence="7">The sequence shown here is derived from an EMBL/GenBank/DDBJ whole genome shotgun (WGS) entry which is preliminary data.</text>
</comment>
<evidence type="ECO:0000313" key="8">
    <source>
        <dbReference type="Proteomes" id="UP000298416"/>
    </source>
</evidence>
<keyword evidence="2" id="KW-0547">Nucleotide-binding</keyword>
<keyword evidence="5" id="KW-0812">Transmembrane</keyword>
<proteinExistence type="predicted"/>
<dbReference type="PANTHER" id="PTHR47973">
    <property type="entry name" value="CYSTEINE-RICH RECEPTOR-LIKE PROTEIN KINASE 3"/>
    <property type="match status" value="1"/>
</dbReference>
<name>A0A8X8Y009_SALSN</name>
<accession>A0A8X8Y009</accession>
<dbReference type="SUPFAM" id="SSF56112">
    <property type="entry name" value="Protein kinase-like (PK-like)"/>
    <property type="match status" value="1"/>
</dbReference>
<dbReference type="Pfam" id="PF07714">
    <property type="entry name" value="PK_Tyr_Ser-Thr"/>
    <property type="match status" value="1"/>
</dbReference>
<evidence type="ECO:0000256" key="5">
    <source>
        <dbReference type="SAM" id="Phobius"/>
    </source>
</evidence>
<dbReference type="Gene3D" id="1.10.510.10">
    <property type="entry name" value="Transferase(Phosphotransferase) domain 1"/>
    <property type="match status" value="1"/>
</dbReference>
<keyword evidence="1" id="KW-0808">Transferase</keyword>
<reference evidence="7" key="1">
    <citation type="submission" date="2018-01" db="EMBL/GenBank/DDBJ databases">
        <authorList>
            <person name="Mao J.F."/>
        </authorList>
    </citation>
    <scope>NUCLEOTIDE SEQUENCE</scope>
    <source>
        <strain evidence="7">Huo1</strain>
        <tissue evidence="7">Leaf</tissue>
    </source>
</reference>
<feature type="transmembrane region" description="Helical" evidence="5">
    <location>
        <begin position="7"/>
        <end position="25"/>
    </location>
</feature>
<dbReference type="Proteomes" id="UP000298416">
    <property type="component" value="Unassembled WGS sequence"/>
</dbReference>
<keyword evidence="5" id="KW-1133">Transmembrane helix</keyword>
<evidence type="ECO:0000259" key="6">
    <source>
        <dbReference type="Pfam" id="PF07714"/>
    </source>
</evidence>
<keyword evidence="4" id="KW-0067">ATP-binding</keyword>
<reference evidence="7" key="2">
    <citation type="submission" date="2020-08" db="EMBL/GenBank/DDBJ databases">
        <title>Plant Genome Project.</title>
        <authorList>
            <person name="Zhang R.-G."/>
        </authorList>
    </citation>
    <scope>NUCLEOTIDE SEQUENCE</scope>
    <source>
        <strain evidence="7">Huo1</strain>
        <tissue evidence="7">Leaf</tissue>
    </source>
</reference>
<keyword evidence="3" id="KW-0418">Kinase</keyword>
<gene>
    <name evidence="7" type="ORF">SASPL_114077</name>
</gene>
<dbReference type="GO" id="GO:0005524">
    <property type="term" value="F:ATP binding"/>
    <property type="evidence" value="ECO:0007669"/>
    <property type="project" value="UniProtKB-KW"/>
</dbReference>
<organism evidence="7">
    <name type="scientific">Salvia splendens</name>
    <name type="common">Scarlet sage</name>
    <dbReference type="NCBI Taxonomy" id="180675"/>
    <lineage>
        <taxon>Eukaryota</taxon>
        <taxon>Viridiplantae</taxon>
        <taxon>Streptophyta</taxon>
        <taxon>Embryophyta</taxon>
        <taxon>Tracheophyta</taxon>
        <taxon>Spermatophyta</taxon>
        <taxon>Magnoliopsida</taxon>
        <taxon>eudicotyledons</taxon>
        <taxon>Gunneridae</taxon>
        <taxon>Pentapetalae</taxon>
        <taxon>asterids</taxon>
        <taxon>lamiids</taxon>
        <taxon>Lamiales</taxon>
        <taxon>Lamiaceae</taxon>
        <taxon>Nepetoideae</taxon>
        <taxon>Mentheae</taxon>
        <taxon>Salviinae</taxon>
        <taxon>Salvia</taxon>
        <taxon>Salvia subgen. Calosphace</taxon>
        <taxon>core Calosphace</taxon>
    </lineage>
</organism>
<evidence type="ECO:0000313" key="7">
    <source>
        <dbReference type="EMBL" id="KAG6423675.1"/>
    </source>
</evidence>
<dbReference type="GO" id="GO:0004672">
    <property type="term" value="F:protein kinase activity"/>
    <property type="evidence" value="ECO:0007669"/>
    <property type="project" value="InterPro"/>
</dbReference>
<dbReference type="InterPro" id="IPR052059">
    <property type="entry name" value="CR_Ser/Thr_kinase"/>
</dbReference>
<dbReference type="AlphaFoldDB" id="A0A8X8Y009"/>